<evidence type="ECO:0000313" key="2">
    <source>
        <dbReference type="EMBL" id="MEO3690792.1"/>
    </source>
</evidence>
<keyword evidence="3" id="KW-1185">Reference proteome</keyword>
<name>A0ABV0FXZ2_9BURK</name>
<feature type="transmembrane region" description="Helical" evidence="1">
    <location>
        <begin position="214"/>
        <end position="234"/>
    </location>
</feature>
<keyword evidence="1" id="KW-0472">Membrane</keyword>
<feature type="transmembrane region" description="Helical" evidence="1">
    <location>
        <begin position="12"/>
        <end position="33"/>
    </location>
</feature>
<reference evidence="2 3" key="1">
    <citation type="submission" date="2024-05" db="EMBL/GenBank/DDBJ databases">
        <title>Roseateles sp. DJS-2-20 16S ribosomal RNA gene Genome sequencing and assembly.</title>
        <authorList>
            <person name="Woo H."/>
        </authorList>
    </citation>
    <scope>NUCLEOTIDE SEQUENCE [LARGE SCALE GENOMIC DNA]</scope>
    <source>
        <strain evidence="2 3">DJS-2-20</strain>
    </source>
</reference>
<evidence type="ECO:0000256" key="1">
    <source>
        <dbReference type="SAM" id="Phobius"/>
    </source>
</evidence>
<sequence length="242" mass="25774">MTTDHTSRTATRLGGAALITATLLFAAVFVYLAKAFGYPGVLDQPAAEVLPRLLALGSTGRAVWVVYGLVPLLLLPTAFGVYAAGRQAAPQTVQVAARVAVVLAVLSAVSMMVGLLRWPSLHWELARAYAESAPPAREAITALFRASNSYLGNFIGEFLGELFLNAFFLVAAWVLRRASGPTAAARWLLRAGVAASLLGSVAMLRNAWPGLDTVAMLNNNVLPLWMLLLGLALWRHRPQAAA</sequence>
<protein>
    <submittedName>
        <fullName evidence="2">DUF4386 family protein</fullName>
    </submittedName>
</protein>
<dbReference type="RefSeq" id="WP_347703613.1">
    <property type="nucleotide sequence ID" value="NZ_JBDPZD010000001.1"/>
</dbReference>
<feature type="transmembrane region" description="Helical" evidence="1">
    <location>
        <begin position="95"/>
        <end position="116"/>
    </location>
</feature>
<evidence type="ECO:0000313" key="3">
    <source>
        <dbReference type="Proteomes" id="UP001495147"/>
    </source>
</evidence>
<comment type="caution">
    <text evidence="2">The sequence shown here is derived from an EMBL/GenBank/DDBJ whole genome shotgun (WGS) entry which is preliminary data.</text>
</comment>
<dbReference type="EMBL" id="JBDPZD010000001">
    <property type="protein sequence ID" value="MEO3690792.1"/>
    <property type="molecule type" value="Genomic_DNA"/>
</dbReference>
<gene>
    <name evidence="2" type="ORF">ABDJ85_04875</name>
</gene>
<dbReference type="Proteomes" id="UP001495147">
    <property type="component" value="Unassembled WGS sequence"/>
</dbReference>
<keyword evidence="1" id="KW-0812">Transmembrane</keyword>
<feature type="transmembrane region" description="Helical" evidence="1">
    <location>
        <begin position="62"/>
        <end position="83"/>
    </location>
</feature>
<accession>A0ABV0FXZ2</accession>
<feature type="transmembrane region" description="Helical" evidence="1">
    <location>
        <begin position="187"/>
        <end position="208"/>
    </location>
</feature>
<organism evidence="2 3">
    <name type="scientific">Roseateles paludis</name>
    <dbReference type="NCBI Taxonomy" id="3145238"/>
    <lineage>
        <taxon>Bacteria</taxon>
        <taxon>Pseudomonadati</taxon>
        <taxon>Pseudomonadota</taxon>
        <taxon>Betaproteobacteria</taxon>
        <taxon>Burkholderiales</taxon>
        <taxon>Sphaerotilaceae</taxon>
        <taxon>Roseateles</taxon>
    </lineage>
</organism>
<feature type="transmembrane region" description="Helical" evidence="1">
    <location>
        <begin position="154"/>
        <end position="175"/>
    </location>
</feature>
<dbReference type="InterPro" id="IPR025495">
    <property type="entry name" value="DUF4386"/>
</dbReference>
<proteinExistence type="predicted"/>
<keyword evidence="1" id="KW-1133">Transmembrane helix</keyword>
<dbReference type="Pfam" id="PF14329">
    <property type="entry name" value="DUF4386"/>
    <property type="match status" value="1"/>
</dbReference>